<dbReference type="SUPFAM" id="SSF58038">
    <property type="entry name" value="SNARE fusion complex"/>
    <property type="match status" value="2"/>
</dbReference>
<feature type="domain" description="RRM" evidence="11">
    <location>
        <begin position="63"/>
        <end position="141"/>
    </location>
</feature>
<evidence type="ECO:0000256" key="9">
    <source>
        <dbReference type="SAM" id="Coils"/>
    </source>
</evidence>
<dbReference type="Gene3D" id="1.20.5.110">
    <property type="match status" value="2"/>
</dbReference>
<dbReference type="InterPro" id="IPR003954">
    <property type="entry name" value="RRM_euk-type"/>
</dbReference>
<dbReference type="GO" id="GO:0006397">
    <property type="term" value="P:mRNA processing"/>
    <property type="evidence" value="ECO:0007669"/>
    <property type="project" value="UniProtKB-KW"/>
</dbReference>
<keyword evidence="5" id="KW-0653">Protein transport</keyword>
<dbReference type="EMBL" id="NAJN01002064">
    <property type="protein sequence ID" value="TKA58244.1"/>
    <property type="molecule type" value="Genomic_DNA"/>
</dbReference>
<feature type="domain" description="T-SNARE coiled-coil homology" evidence="12">
    <location>
        <begin position="654"/>
        <end position="716"/>
    </location>
</feature>
<evidence type="ECO:0000259" key="12">
    <source>
        <dbReference type="PROSITE" id="PS50192"/>
    </source>
</evidence>
<feature type="coiled-coil region" evidence="9">
    <location>
        <begin position="541"/>
        <end position="568"/>
    </location>
</feature>
<comment type="caution">
    <text evidence="13">The sequence shown here is derived from an EMBL/GenBank/DDBJ whole genome shotgun (WGS) entry which is preliminary data.</text>
</comment>
<dbReference type="SUPFAM" id="SSF54928">
    <property type="entry name" value="RNA-binding domain, RBD"/>
    <property type="match status" value="1"/>
</dbReference>
<evidence type="ECO:0000256" key="5">
    <source>
        <dbReference type="ARBA" id="ARBA00022927"/>
    </source>
</evidence>
<keyword evidence="2" id="KW-0813">Transport</keyword>
<dbReference type="PROSITE" id="PS50102">
    <property type="entry name" value="RRM"/>
    <property type="match status" value="2"/>
</dbReference>
<dbReference type="CDD" id="cd12232">
    <property type="entry name" value="RRM3_U2AF65"/>
    <property type="match status" value="1"/>
</dbReference>
<dbReference type="InterPro" id="IPR012677">
    <property type="entry name" value="Nucleotide-bd_a/b_plait_sf"/>
</dbReference>
<feature type="compositionally biased region" description="Gly residues" evidence="10">
    <location>
        <begin position="388"/>
        <end position="397"/>
    </location>
</feature>
<dbReference type="InterPro" id="IPR000727">
    <property type="entry name" value="T_SNARE_dom"/>
</dbReference>
<evidence type="ECO:0000256" key="3">
    <source>
        <dbReference type="ARBA" id="ARBA00022664"/>
    </source>
</evidence>
<keyword evidence="4 8" id="KW-0694">RNA-binding</keyword>
<dbReference type="GO" id="GO:0008380">
    <property type="term" value="P:RNA splicing"/>
    <property type="evidence" value="ECO:0007669"/>
    <property type="project" value="UniProtKB-KW"/>
</dbReference>
<keyword evidence="6" id="KW-0508">mRNA splicing</keyword>
<feature type="compositionally biased region" description="Polar residues" evidence="10">
    <location>
        <begin position="314"/>
        <end position="336"/>
    </location>
</feature>
<evidence type="ECO:0000256" key="7">
    <source>
        <dbReference type="ARBA" id="ARBA00072549"/>
    </source>
</evidence>
<dbReference type="STRING" id="331657.A0A4U0W727"/>
<keyword evidence="14" id="KW-1185">Reference proteome</keyword>
<accession>A0A4U0W727</accession>
<dbReference type="FunFam" id="3.30.70.330:FF:000097">
    <property type="entry name" value="U2 snRNP auxiliary factor large subunit"/>
    <property type="match status" value="1"/>
</dbReference>
<dbReference type="SMART" id="SM00397">
    <property type="entry name" value="t_SNARE"/>
    <property type="match status" value="2"/>
</dbReference>
<dbReference type="PROSITE" id="PS50192">
    <property type="entry name" value="T_SNARE"/>
    <property type="match status" value="1"/>
</dbReference>
<comment type="similarity">
    <text evidence="1">Belongs to the SNAP-25 family.</text>
</comment>
<dbReference type="GO" id="GO:0015031">
    <property type="term" value="P:protein transport"/>
    <property type="evidence" value="ECO:0007669"/>
    <property type="project" value="UniProtKB-KW"/>
</dbReference>
<feature type="compositionally biased region" description="Basic and acidic residues" evidence="10">
    <location>
        <begin position="585"/>
        <end position="608"/>
    </location>
</feature>
<organism evidence="13 14">
    <name type="scientific">Cryomyces minteri</name>
    <dbReference type="NCBI Taxonomy" id="331657"/>
    <lineage>
        <taxon>Eukaryota</taxon>
        <taxon>Fungi</taxon>
        <taxon>Dikarya</taxon>
        <taxon>Ascomycota</taxon>
        <taxon>Pezizomycotina</taxon>
        <taxon>Dothideomycetes</taxon>
        <taxon>Dothideomycetes incertae sedis</taxon>
        <taxon>Cryomyces</taxon>
    </lineage>
</organism>
<dbReference type="SMART" id="SM00361">
    <property type="entry name" value="RRM_1"/>
    <property type="match status" value="1"/>
</dbReference>
<sequence length="717" mass="78138">MALALDGITMEDNDTMDTSNGTANGDRAGLSIRRPKDYIVPAITDDTEQAEGIVSSIVPDTQHKISVSHVPAYLTDEQVTELLVSFGELKSFILVKDTGTDQSRGIAFCEYADPATTDIAVEGLNGMELGDQHLKVQRASIGIQQASGLEMSVNAMSMLAGTTSSDLEQGRVLQLLNMVTPEELMDIDEYQEICEDVREECEKYGTVEGLEIPRPSGGSRMSAGVGKIFVKYDKPESAQKALRALAGRKFADRTVVVTFFGEEYFDDRNKPQAPTNFLTISNFILILIPKMPFGLKKKGKDGDEDSNRSALFGSRSSKNKAPSTNPYAQPPSNSGSPDPYAARPPSIAPSVTSTLPPPYGSSASFQQPRRDKSPVPPGGYGAAQAPYGGQGAYGGNRYGDNGASNTRGPGGYGGLGHRASQDTMTTDAGREALFGDAPQRIQQQRQMQTQLPPENGETGSAGYSDQSGANGSQDQGYGAYQDRQLTAEEEEEEDVQASKQQIRFMKQQDVSSTRNALRIAAQAEETGRETLNRLGAQGDRIHNTESNLDSAAAQNRLAEEKARELKTLNRSMFAMHVNNPFTAQKRRDARDEAVMTKHRSEREQRDATRAAAFSSTARKQEVARDLRGNPIKQQSKASLAERSKYQFEADSEDEEMENEIDSNLDALHGAATRLNQLGRAMGTEVDSQNKHIDRIIGKTDKVDDGIAMNRARLDRIH</sequence>
<dbReference type="InterPro" id="IPR000504">
    <property type="entry name" value="RRM_dom"/>
</dbReference>
<gene>
    <name evidence="13" type="ORF">B0A49_06387</name>
</gene>
<feature type="domain" description="RRM" evidence="11">
    <location>
        <begin position="195"/>
        <end position="262"/>
    </location>
</feature>
<evidence type="ECO:0000256" key="1">
    <source>
        <dbReference type="ARBA" id="ARBA00009480"/>
    </source>
</evidence>
<dbReference type="GO" id="GO:0032940">
    <property type="term" value="P:secretion by cell"/>
    <property type="evidence" value="ECO:0007669"/>
    <property type="project" value="UniProtKB-ARBA"/>
</dbReference>
<dbReference type="InterPro" id="IPR035979">
    <property type="entry name" value="RBD_domain_sf"/>
</dbReference>
<protein>
    <recommendedName>
        <fullName evidence="7">Protein transport protein SEC9</fullName>
    </recommendedName>
</protein>
<name>A0A4U0W727_9PEZI</name>
<dbReference type="PANTHER" id="PTHR23139">
    <property type="entry name" value="RNA-BINDING PROTEIN"/>
    <property type="match status" value="1"/>
</dbReference>
<keyword evidence="3" id="KW-0507">mRNA processing</keyword>
<evidence type="ECO:0000259" key="11">
    <source>
        <dbReference type="PROSITE" id="PS50102"/>
    </source>
</evidence>
<dbReference type="FunFam" id="1.20.5.110:FF:000048">
    <property type="entry name" value="Protein transport protein SEC9"/>
    <property type="match status" value="1"/>
</dbReference>
<dbReference type="Gene3D" id="3.30.70.330">
    <property type="match status" value="3"/>
</dbReference>
<evidence type="ECO:0000256" key="2">
    <source>
        <dbReference type="ARBA" id="ARBA00022448"/>
    </source>
</evidence>
<dbReference type="CDD" id="cd15886">
    <property type="entry name" value="SNARE_SEC9N"/>
    <property type="match status" value="1"/>
</dbReference>
<keyword evidence="9" id="KW-0175">Coiled coil</keyword>
<dbReference type="Pfam" id="PF00076">
    <property type="entry name" value="RRM_1"/>
    <property type="match status" value="2"/>
</dbReference>
<feature type="compositionally biased region" description="Polar residues" evidence="10">
    <location>
        <begin position="457"/>
        <end position="475"/>
    </location>
</feature>
<proteinExistence type="inferred from homology"/>
<feature type="compositionally biased region" description="Basic and acidic residues" evidence="10">
    <location>
        <begin position="618"/>
        <end position="627"/>
    </location>
</feature>
<dbReference type="Proteomes" id="UP000308768">
    <property type="component" value="Unassembled WGS sequence"/>
</dbReference>
<evidence type="ECO:0000313" key="13">
    <source>
        <dbReference type="EMBL" id="TKA58244.1"/>
    </source>
</evidence>
<feature type="region of interest" description="Disordered" evidence="10">
    <location>
        <begin position="297"/>
        <end position="500"/>
    </location>
</feature>
<feature type="region of interest" description="Disordered" evidence="10">
    <location>
        <begin position="1"/>
        <end position="28"/>
    </location>
</feature>
<reference evidence="13 14" key="1">
    <citation type="submission" date="2017-03" db="EMBL/GenBank/DDBJ databases">
        <title>Genomes of endolithic fungi from Antarctica.</title>
        <authorList>
            <person name="Coleine C."/>
            <person name="Masonjones S."/>
            <person name="Stajich J.E."/>
        </authorList>
    </citation>
    <scope>NUCLEOTIDE SEQUENCE [LARGE SCALE GENOMIC DNA]</scope>
    <source>
        <strain evidence="13 14">CCFEE 5187</strain>
    </source>
</reference>
<dbReference type="SMART" id="SM00360">
    <property type="entry name" value="RRM"/>
    <property type="match status" value="2"/>
</dbReference>
<evidence type="ECO:0000256" key="6">
    <source>
        <dbReference type="ARBA" id="ARBA00023187"/>
    </source>
</evidence>
<dbReference type="GO" id="GO:0003723">
    <property type="term" value="F:RNA binding"/>
    <property type="evidence" value="ECO:0007669"/>
    <property type="project" value="UniProtKB-UniRule"/>
</dbReference>
<evidence type="ECO:0000256" key="8">
    <source>
        <dbReference type="PROSITE-ProRule" id="PRU00176"/>
    </source>
</evidence>
<feature type="compositionally biased region" description="Low complexity" evidence="10">
    <location>
        <begin position="439"/>
        <end position="450"/>
    </location>
</feature>
<evidence type="ECO:0000313" key="14">
    <source>
        <dbReference type="Proteomes" id="UP000308768"/>
    </source>
</evidence>
<feature type="region of interest" description="Disordered" evidence="10">
    <location>
        <begin position="580"/>
        <end position="643"/>
    </location>
</feature>
<evidence type="ECO:0000256" key="4">
    <source>
        <dbReference type="ARBA" id="ARBA00022884"/>
    </source>
</evidence>
<dbReference type="CDD" id="cd12231">
    <property type="entry name" value="RRM2_U2AF65"/>
    <property type="match status" value="1"/>
</dbReference>
<evidence type="ECO:0000256" key="10">
    <source>
        <dbReference type="SAM" id="MobiDB-lite"/>
    </source>
</evidence>
<dbReference type="OrthoDB" id="18679at2759"/>
<dbReference type="FunFam" id="1.20.5.110:FF:000043">
    <property type="entry name" value="Protein transport protein sec9"/>
    <property type="match status" value="1"/>
</dbReference>
<dbReference type="CDD" id="cd15857">
    <property type="entry name" value="SNARE_SEC9C"/>
    <property type="match status" value="1"/>
</dbReference>
<dbReference type="AlphaFoldDB" id="A0A4U0W727"/>